<feature type="domain" description="Serine aminopeptidase S33" evidence="3">
    <location>
        <begin position="43"/>
        <end position="160"/>
    </location>
</feature>
<keyword evidence="4" id="KW-0031">Aminopeptidase</keyword>
<dbReference type="OrthoDB" id="63241at2"/>
<sequence>MKTIYTFILSLSCLLTFAQETIEYPSKDGLLITADLYEASNSDTFILLFHQAGWSRGEYKETAPKLNALGYTCLAVDQRSGGEVNDITNETNKRAQKAGKKTAYIDAFQDIEATVSYVKKTYNPKKIIIWGSSYSSSLVLKYAGDYPNSVQAVVSFSPGEYFENKSFITSSAKSIQIPTFITSGKNEVKSWAHMYNVIPTKAKQSYIPKTKGNHGSRALWNTFDDSKGYWDAVQKFLKNI</sequence>
<dbReference type="RefSeq" id="WP_089373475.1">
    <property type="nucleotide sequence ID" value="NZ_BMEP01000009.1"/>
</dbReference>
<dbReference type="AlphaFoldDB" id="A0A239CVI8"/>
<accession>A0A239CVI8</accession>
<dbReference type="GO" id="GO:0004177">
    <property type="term" value="F:aminopeptidase activity"/>
    <property type="evidence" value="ECO:0007669"/>
    <property type="project" value="UniProtKB-KW"/>
</dbReference>
<proteinExistence type="predicted"/>
<dbReference type="SUPFAM" id="SSF53474">
    <property type="entry name" value="alpha/beta-Hydrolases"/>
    <property type="match status" value="1"/>
</dbReference>
<dbReference type="EMBL" id="FZNY01000008">
    <property type="protein sequence ID" value="SNS23808.1"/>
    <property type="molecule type" value="Genomic_DNA"/>
</dbReference>
<keyword evidence="5" id="KW-1185">Reference proteome</keyword>
<keyword evidence="2" id="KW-0732">Signal</keyword>
<keyword evidence="4" id="KW-0645">Protease</keyword>
<evidence type="ECO:0000256" key="1">
    <source>
        <dbReference type="ARBA" id="ARBA00022801"/>
    </source>
</evidence>
<dbReference type="PANTHER" id="PTHR22946:SF9">
    <property type="entry name" value="POLYKETIDE TRANSFERASE AF380"/>
    <property type="match status" value="1"/>
</dbReference>
<feature type="signal peptide" evidence="2">
    <location>
        <begin position="1"/>
        <end position="18"/>
    </location>
</feature>
<dbReference type="InterPro" id="IPR029058">
    <property type="entry name" value="AB_hydrolase_fold"/>
</dbReference>
<dbReference type="PANTHER" id="PTHR22946">
    <property type="entry name" value="DIENELACTONE HYDROLASE DOMAIN-CONTAINING PROTEIN-RELATED"/>
    <property type="match status" value="1"/>
</dbReference>
<name>A0A239CVI8_9FLAO</name>
<dbReference type="GO" id="GO:0052689">
    <property type="term" value="F:carboxylic ester hydrolase activity"/>
    <property type="evidence" value="ECO:0007669"/>
    <property type="project" value="UniProtKB-ARBA"/>
</dbReference>
<gene>
    <name evidence="4" type="ORF">SAMN06265376_108201</name>
</gene>
<organism evidence="4 5">
    <name type="scientific">Dokdonia pacifica</name>
    <dbReference type="NCBI Taxonomy" id="1627892"/>
    <lineage>
        <taxon>Bacteria</taxon>
        <taxon>Pseudomonadati</taxon>
        <taxon>Bacteroidota</taxon>
        <taxon>Flavobacteriia</taxon>
        <taxon>Flavobacteriales</taxon>
        <taxon>Flavobacteriaceae</taxon>
        <taxon>Dokdonia</taxon>
    </lineage>
</organism>
<evidence type="ECO:0000256" key="2">
    <source>
        <dbReference type="SAM" id="SignalP"/>
    </source>
</evidence>
<dbReference type="InterPro" id="IPR050261">
    <property type="entry name" value="FrsA_esterase"/>
</dbReference>
<dbReference type="Pfam" id="PF12146">
    <property type="entry name" value="Hydrolase_4"/>
    <property type="match status" value="1"/>
</dbReference>
<reference evidence="4 5" key="1">
    <citation type="submission" date="2017-06" db="EMBL/GenBank/DDBJ databases">
        <authorList>
            <person name="Kim H.J."/>
            <person name="Triplett B.A."/>
        </authorList>
    </citation>
    <scope>NUCLEOTIDE SEQUENCE [LARGE SCALE GENOMIC DNA]</scope>
    <source>
        <strain evidence="4 5">DSM 25597</strain>
    </source>
</reference>
<dbReference type="Gene3D" id="3.40.50.1820">
    <property type="entry name" value="alpha/beta hydrolase"/>
    <property type="match status" value="1"/>
</dbReference>
<evidence type="ECO:0000259" key="3">
    <source>
        <dbReference type="Pfam" id="PF12146"/>
    </source>
</evidence>
<dbReference type="InterPro" id="IPR022742">
    <property type="entry name" value="Hydrolase_4"/>
</dbReference>
<keyword evidence="1" id="KW-0378">Hydrolase</keyword>
<protein>
    <submittedName>
        <fullName evidence="4">Serine aminopeptidase, S33</fullName>
    </submittedName>
</protein>
<dbReference type="Proteomes" id="UP000198379">
    <property type="component" value="Unassembled WGS sequence"/>
</dbReference>
<evidence type="ECO:0000313" key="4">
    <source>
        <dbReference type="EMBL" id="SNS23808.1"/>
    </source>
</evidence>
<feature type="chain" id="PRO_5012624742" evidence="2">
    <location>
        <begin position="19"/>
        <end position="240"/>
    </location>
</feature>
<evidence type="ECO:0000313" key="5">
    <source>
        <dbReference type="Proteomes" id="UP000198379"/>
    </source>
</evidence>